<name>A0A1F6D5D0_HANXR</name>
<gene>
    <name evidence="1" type="ORF">A3F84_08355</name>
</gene>
<organism evidence="1 2">
    <name type="scientific">Handelsmanbacteria sp. (strain RIFCSPLOWO2_12_FULL_64_10)</name>
    <dbReference type="NCBI Taxonomy" id="1817868"/>
    <lineage>
        <taxon>Bacteria</taxon>
        <taxon>Candidatus Handelsmaniibacteriota</taxon>
    </lineage>
</organism>
<proteinExistence type="predicted"/>
<dbReference type="Proteomes" id="UP000178606">
    <property type="component" value="Unassembled WGS sequence"/>
</dbReference>
<dbReference type="AlphaFoldDB" id="A0A1F6D5D0"/>
<evidence type="ECO:0000313" key="2">
    <source>
        <dbReference type="Proteomes" id="UP000178606"/>
    </source>
</evidence>
<reference evidence="1 2" key="1">
    <citation type="journal article" date="2016" name="Nat. Commun.">
        <title>Thousands of microbial genomes shed light on interconnected biogeochemical processes in an aquifer system.</title>
        <authorList>
            <person name="Anantharaman K."/>
            <person name="Brown C.T."/>
            <person name="Hug L.A."/>
            <person name="Sharon I."/>
            <person name="Castelle C.J."/>
            <person name="Probst A.J."/>
            <person name="Thomas B.C."/>
            <person name="Singh A."/>
            <person name="Wilkins M.J."/>
            <person name="Karaoz U."/>
            <person name="Brodie E.L."/>
            <person name="Williams K.H."/>
            <person name="Hubbard S.S."/>
            <person name="Banfield J.F."/>
        </authorList>
    </citation>
    <scope>NUCLEOTIDE SEQUENCE [LARGE SCALE GENOMIC DNA]</scope>
    <source>
        <strain evidence="2">RIFCSPLOWO2_12_FULL_64_10</strain>
    </source>
</reference>
<sequence length="447" mass="49900">MPLLIVLTAGIAAAQDSLRVGSDVDFRTVLSGLFGTVTVDGAQWQRMVLRPRLVAGKFDAVLDIELFIDEKGRFRDRGWDFDTRTAGFESILRKIHYLQYGDLDREEDRVYVRVGALENVTLGYGLIMSDYRNTLDEPGVKKTGLDIAVRDVSAWSVGVRLIVNDFLDLSRGGALIGARMSARPILYPNEMGVGRLEVGLTAVADVDQFEGLRGLRLPSRPRRDAVGMAGVDAAYPIWDREHARLTLYGQYARLVDRNGVQGEGFGAPGLHLILGPLRARAEYRRFSDHFRPQYFDDLYEKSRARYDEARQTAFTKASALTDTSMRGIYGDARLSLGPVLTASAAYQRLSGQGGATNQRFIARAALAQAFLKRIPYLSQASAYYEKYNIDTRQTGFFDSTLDTFYGYILAVDISQDVAVVWDTRYTFAPGPTLRRNKVLNIQAVAHF</sequence>
<accession>A0A1F6D5D0</accession>
<evidence type="ECO:0008006" key="3">
    <source>
        <dbReference type="Google" id="ProtNLM"/>
    </source>
</evidence>
<evidence type="ECO:0000313" key="1">
    <source>
        <dbReference type="EMBL" id="OGG56626.1"/>
    </source>
</evidence>
<protein>
    <recommendedName>
        <fullName evidence="3">Porin</fullName>
    </recommendedName>
</protein>
<dbReference type="EMBL" id="MFKF01000024">
    <property type="protein sequence ID" value="OGG56626.1"/>
    <property type="molecule type" value="Genomic_DNA"/>
</dbReference>
<comment type="caution">
    <text evidence="1">The sequence shown here is derived from an EMBL/GenBank/DDBJ whole genome shotgun (WGS) entry which is preliminary data.</text>
</comment>